<keyword evidence="1" id="KW-1133">Transmembrane helix</keyword>
<keyword evidence="1" id="KW-0472">Membrane</keyword>
<protein>
    <recommendedName>
        <fullName evidence="4">Yip1 domain-containing protein</fullName>
    </recommendedName>
</protein>
<name>A0ABP8VW91_9PSEU</name>
<organism evidence="2 3">
    <name type="scientific">Amycolatopsis dongchuanensis</name>
    <dbReference type="NCBI Taxonomy" id="1070866"/>
    <lineage>
        <taxon>Bacteria</taxon>
        <taxon>Bacillati</taxon>
        <taxon>Actinomycetota</taxon>
        <taxon>Actinomycetes</taxon>
        <taxon>Pseudonocardiales</taxon>
        <taxon>Pseudonocardiaceae</taxon>
        <taxon>Amycolatopsis</taxon>
    </lineage>
</organism>
<feature type="transmembrane region" description="Helical" evidence="1">
    <location>
        <begin position="49"/>
        <end position="72"/>
    </location>
</feature>
<evidence type="ECO:0000313" key="3">
    <source>
        <dbReference type="Proteomes" id="UP001500192"/>
    </source>
</evidence>
<keyword evidence="1" id="KW-0812">Transmembrane</keyword>
<dbReference type="RefSeq" id="WP_346057039.1">
    <property type="nucleotide sequence ID" value="NZ_BAABIB010000184.1"/>
</dbReference>
<sequence>MITKKGNLLENNNNRRMQTDVADWFRELFGQFVEWMEDRTDRELNGVQAVLIAVGVGVLAASTLAFAVWLIIQVVHLIQWVFSGNASTDIGHALSALPVVHVATDPIGAWAEQHAAGLPVSAATLLTVWAVGGGVLFVAGLVGARGARIAWPLYGAGTAAMAWAGAAEPHRPIAAGLIVLAWGVASILVLHRGGHRARTHITNVLPAREPAIDHHQSVHDAVEHVRTRTTASVR</sequence>
<reference evidence="3" key="1">
    <citation type="journal article" date="2019" name="Int. J. Syst. Evol. Microbiol.">
        <title>The Global Catalogue of Microorganisms (GCM) 10K type strain sequencing project: providing services to taxonomists for standard genome sequencing and annotation.</title>
        <authorList>
            <consortium name="The Broad Institute Genomics Platform"/>
            <consortium name="The Broad Institute Genome Sequencing Center for Infectious Disease"/>
            <person name="Wu L."/>
            <person name="Ma J."/>
        </authorList>
    </citation>
    <scope>NUCLEOTIDE SEQUENCE [LARGE SCALE GENOMIC DNA]</scope>
    <source>
        <strain evidence="3">JCM 18054</strain>
    </source>
</reference>
<accession>A0ABP8VW91</accession>
<gene>
    <name evidence="2" type="ORF">GCM10023214_79020</name>
</gene>
<dbReference type="Proteomes" id="UP001500192">
    <property type="component" value="Unassembled WGS sequence"/>
</dbReference>
<feature type="transmembrane region" description="Helical" evidence="1">
    <location>
        <begin position="173"/>
        <end position="190"/>
    </location>
</feature>
<feature type="transmembrane region" description="Helical" evidence="1">
    <location>
        <begin position="149"/>
        <end position="167"/>
    </location>
</feature>
<evidence type="ECO:0008006" key="4">
    <source>
        <dbReference type="Google" id="ProtNLM"/>
    </source>
</evidence>
<evidence type="ECO:0000256" key="1">
    <source>
        <dbReference type="SAM" id="Phobius"/>
    </source>
</evidence>
<dbReference type="EMBL" id="BAABIB010000184">
    <property type="protein sequence ID" value="GAA4672529.1"/>
    <property type="molecule type" value="Genomic_DNA"/>
</dbReference>
<feature type="transmembrane region" description="Helical" evidence="1">
    <location>
        <begin position="120"/>
        <end position="142"/>
    </location>
</feature>
<keyword evidence="3" id="KW-1185">Reference proteome</keyword>
<comment type="caution">
    <text evidence="2">The sequence shown here is derived from an EMBL/GenBank/DDBJ whole genome shotgun (WGS) entry which is preliminary data.</text>
</comment>
<evidence type="ECO:0000313" key="2">
    <source>
        <dbReference type="EMBL" id="GAA4672529.1"/>
    </source>
</evidence>
<proteinExistence type="predicted"/>